<evidence type="ECO:0000256" key="1">
    <source>
        <dbReference type="ARBA" id="ARBA00004141"/>
    </source>
</evidence>
<evidence type="ECO:0000256" key="7">
    <source>
        <dbReference type="ARBA" id="ARBA00022840"/>
    </source>
</evidence>
<sequence>MNPFQKLVGYPRLLVAGSPSKVDAGMLLLAILSAIASGIPFPLIGILFGQLIDDFNSATCDSPDTSSARSQHQDSVNNKILLILYLAIAQFVTIYMHLSCWSLNGARLAQRLRESYLHNLLRQEPSYFDNLPPGEVASRLNGDIQAIRSGTSEKVGICLSSLSFFITAYIVAFIKDYKLAAMLVSLIPAYFLMSFVGSHYVEKYSGLMSDYAATAASIASEALSNVVIVHAFRANTRLENKFSKALKSSEHEGLKKALAVGVQSGVLYFIAYSANGLAFWQASRRIADAVRHDAKTASVGVAFTVVFILIEATLVLSQVAPFLHLFGAAVASFQKLRQDMDREPLIDGTAASGLRLSRAEGSFEFKDVSFTYPSRPEVTVLDQVNLRIPPRKHTAIVGFSGSGKSTIAALLTRLYDPNQGQVLFDGHNLRDLNLHDLRSFLSLVQQDPSLLDRSILENIAHGLINSSHPSHAHLKTTLLGPDLADLASQVREGQDLAAAAEKLGSNVVEIISLVRKAAELADADAFIVALQHGYGTMVGSSGRLISGGQKQRVALARALVKDPRVLILDEATASLDSRSERRIQGAISGIASGRTMITIAHRLSTITGADNIIVMQKGRILEEGTHSTLMAKNGAYADLVRLQTLGSTSEKNETSDSTSLSDRGSSTKGATEEGMLSIDGIGTIEKTEISTSQAEVNESAEEREEPETPSKALWSLVRGFTPVLRPHLLIIVVSLLASSVVGGSFSAEAVIFGNTVGSLSPCQSESYIRSRGSFLGLMFFILAIIEFFANVTSWSGFGWVAEKTVYTVRVLSFRSLFGQDLQWHQSEGRTPALLLSYITRDGNALGGLSGSVIGTLFSITVNLIAAIVLTHIIAWKIALVCLSLVPLLLGAGLMELRVLARFEERHENAYTKSVDIGVEAITSIKTIASLSLEAETLKTYRRSLKGPRKETLKVSLYASLWLAMTYLLGNLVNALAYWWGAKQIIAGNYTQTQFMIVVFSLLVSALLWSQMFALAPELTSARAAVARLLGLIEIGPDKMQGRVRGAPSLDICCEDKDLEAAAEAKPTLPATNRGSSVQLRDVHFAYPSRPEVEVLKGLNVEIRPGTLCALVGPSGAGKSTIISLVERLYTPQSGSIIVDGVDLTKTRDVSFRDTIALVPQESVLFEGTIEFNIGLGARPGHETTMDEIQEACKLANIHDTIQSLPDGYQTLCGPNGNQFSGGQKQRLSIARALVRKPKLLILDEPTSALDAESEKLLQDGLEKAARGITVIAIAHRLHTIRKANIIFLIEGGQCVDRGTHEELLQRSESYRLNVMHQTLAE</sequence>
<dbReference type="PROSITE" id="PS00211">
    <property type="entry name" value="ABC_TRANSPORTER_1"/>
    <property type="match status" value="2"/>
</dbReference>
<feature type="domain" description="ABC transporter" evidence="12">
    <location>
        <begin position="363"/>
        <end position="642"/>
    </location>
</feature>
<name>A0A0D2EEN1_CLAB1</name>
<dbReference type="EMBL" id="KN846999">
    <property type="protein sequence ID" value="KIW88516.1"/>
    <property type="molecule type" value="Genomic_DNA"/>
</dbReference>
<feature type="transmembrane region" description="Helical" evidence="11">
    <location>
        <begin position="155"/>
        <end position="174"/>
    </location>
</feature>
<dbReference type="InterPro" id="IPR039421">
    <property type="entry name" value="Type_1_exporter"/>
</dbReference>
<dbReference type="InterPro" id="IPR011527">
    <property type="entry name" value="ABC1_TM_dom"/>
</dbReference>
<feature type="domain" description="ABC transmembrane type-1" evidence="13">
    <location>
        <begin position="28"/>
        <end position="328"/>
    </location>
</feature>
<evidence type="ECO:0000256" key="5">
    <source>
        <dbReference type="ARBA" id="ARBA00022737"/>
    </source>
</evidence>
<dbReference type="OrthoDB" id="6500128at2759"/>
<dbReference type="InterPro" id="IPR003593">
    <property type="entry name" value="AAA+_ATPase"/>
</dbReference>
<dbReference type="PROSITE" id="PS50929">
    <property type="entry name" value="ABC_TM1F"/>
    <property type="match status" value="2"/>
</dbReference>
<evidence type="ECO:0008006" key="16">
    <source>
        <dbReference type="Google" id="ProtNLM"/>
    </source>
</evidence>
<feature type="region of interest" description="Disordered" evidence="10">
    <location>
        <begin position="689"/>
        <end position="708"/>
    </location>
</feature>
<evidence type="ECO:0000259" key="13">
    <source>
        <dbReference type="PROSITE" id="PS50929"/>
    </source>
</evidence>
<dbReference type="PANTHER" id="PTHR43394">
    <property type="entry name" value="ATP-DEPENDENT PERMEASE MDL1, MITOCHONDRIAL"/>
    <property type="match status" value="1"/>
</dbReference>
<reference evidence="14" key="1">
    <citation type="submission" date="2015-01" db="EMBL/GenBank/DDBJ databases">
        <title>The Genome Sequence of Cladophialophora bantiana CBS 173.52.</title>
        <authorList>
            <consortium name="The Broad Institute Genomics Platform"/>
            <person name="Cuomo C."/>
            <person name="de Hoog S."/>
            <person name="Gorbushina A."/>
            <person name="Stielow B."/>
            <person name="Teixiera M."/>
            <person name="Abouelleil A."/>
            <person name="Chapman S.B."/>
            <person name="Priest M."/>
            <person name="Young S.K."/>
            <person name="Wortman J."/>
            <person name="Nusbaum C."/>
            <person name="Birren B."/>
        </authorList>
    </citation>
    <scope>NUCLEOTIDE SEQUENCE [LARGE SCALE GENOMIC DNA]</scope>
    <source>
        <strain evidence="14">CBS 173.52</strain>
    </source>
</reference>
<feature type="compositionally biased region" description="Acidic residues" evidence="10">
    <location>
        <begin position="698"/>
        <end position="707"/>
    </location>
</feature>
<dbReference type="PROSITE" id="PS50893">
    <property type="entry name" value="ABC_TRANSPORTER_2"/>
    <property type="match status" value="2"/>
</dbReference>
<proteinExistence type="inferred from homology"/>
<dbReference type="GO" id="GO:0005743">
    <property type="term" value="C:mitochondrial inner membrane"/>
    <property type="evidence" value="ECO:0007669"/>
    <property type="project" value="TreeGrafter"/>
</dbReference>
<dbReference type="GO" id="GO:0090374">
    <property type="term" value="P:oligopeptide export from mitochondrion"/>
    <property type="evidence" value="ECO:0007669"/>
    <property type="project" value="TreeGrafter"/>
</dbReference>
<dbReference type="SMART" id="SM00382">
    <property type="entry name" value="AAA"/>
    <property type="match status" value="2"/>
</dbReference>
<dbReference type="CDD" id="cd18577">
    <property type="entry name" value="ABC_6TM_Pgp_ABCB1_D1_like"/>
    <property type="match status" value="1"/>
</dbReference>
<dbReference type="SUPFAM" id="SSF52540">
    <property type="entry name" value="P-loop containing nucleoside triphosphate hydrolases"/>
    <property type="match status" value="2"/>
</dbReference>
<feature type="domain" description="ABC transporter" evidence="12">
    <location>
        <begin position="1077"/>
        <end position="1316"/>
    </location>
</feature>
<dbReference type="Proteomes" id="UP000053789">
    <property type="component" value="Unassembled WGS sequence"/>
</dbReference>
<feature type="transmembrane region" description="Helical" evidence="11">
    <location>
        <begin position="180"/>
        <end position="201"/>
    </location>
</feature>
<keyword evidence="4 11" id="KW-0812">Transmembrane</keyword>
<keyword evidence="15" id="KW-1185">Reference proteome</keyword>
<dbReference type="HOGENOM" id="CLU_000604_17_2_1"/>
<dbReference type="InterPro" id="IPR027417">
    <property type="entry name" value="P-loop_NTPase"/>
</dbReference>
<feature type="transmembrane region" description="Helical" evidence="11">
    <location>
        <begin position="300"/>
        <end position="333"/>
    </location>
</feature>
<evidence type="ECO:0000259" key="12">
    <source>
        <dbReference type="PROSITE" id="PS50893"/>
    </source>
</evidence>
<evidence type="ECO:0000256" key="10">
    <source>
        <dbReference type="SAM" id="MobiDB-lite"/>
    </source>
</evidence>
<dbReference type="Gene3D" id="3.40.50.300">
    <property type="entry name" value="P-loop containing nucleotide triphosphate hydrolases"/>
    <property type="match status" value="2"/>
</dbReference>
<evidence type="ECO:0000256" key="3">
    <source>
        <dbReference type="ARBA" id="ARBA00022448"/>
    </source>
</evidence>
<comment type="similarity">
    <text evidence="2">Belongs to the ABC transporter superfamily. ABCB family. Multidrug resistance exporter (TC 3.A.1.201) subfamily.</text>
</comment>
<dbReference type="GeneID" id="27704013"/>
<dbReference type="PANTHER" id="PTHR43394:SF11">
    <property type="entry name" value="ATP-BINDING CASSETTE TRANSPORTER"/>
    <property type="match status" value="1"/>
</dbReference>
<dbReference type="GO" id="GO:0016887">
    <property type="term" value="F:ATP hydrolysis activity"/>
    <property type="evidence" value="ECO:0007669"/>
    <property type="project" value="InterPro"/>
</dbReference>
<evidence type="ECO:0000256" key="2">
    <source>
        <dbReference type="ARBA" id="ARBA00007577"/>
    </source>
</evidence>
<keyword evidence="3" id="KW-0813">Transport</keyword>
<gene>
    <name evidence="14" type="ORF">Z519_11085</name>
</gene>
<dbReference type="InterPro" id="IPR017871">
    <property type="entry name" value="ABC_transporter-like_CS"/>
</dbReference>
<evidence type="ECO:0000256" key="9">
    <source>
        <dbReference type="ARBA" id="ARBA00023136"/>
    </source>
</evidence>
<feature type="transmembrane region" description="Helical" evidence="11">
    <location>
        <begin position="257"/>
        <end position="280"/>
    </location>
</feature>
<feature type="transmembrane region" description="Helical" evidence="11">
    <location>
        <begin position="844"/>
        <end position="867"/>
    </location>
</feature>
<feature type="transmembrane region" description="Helical" evidence="11">
    <location>
        <begin position="728"/>
        <end position="752"/>
    </location>
</feature>
<dbReference type="InterPro" id="IPR036640">
    <property type="entry name" value="ABC1_TM_sf"/>
</dbReference>
<evidence type="ECO:0000256" key="4">
    <source>
        <dbReference type="ARBA" id="ARBA00022692"/>
    </source>
</evidence>
<comment type="subcellular location">
    <subcellularLocation>
        <location evidence="1">Membrane</location>
        <topology evidence="1">Multi-pass membrane protein</topology>
    </subcellularLocation>
</comment>
<keyword evidence="6" id="KW-0547">Nucleotide-binding</keyword>
<keyword evidence="7" id="KW-0067">ATP-binding</keyword>
<dbReference type="SUPFAM" id="SSF90123">
    <property type="entry name" value="ABC transporter transmembrane region"/>
    <property type="match status" value="2"/>
</dbReference>
<evidence type="ECO:0000256" key="11">
    <source>
        <dbReference type="SAM" id="Phobius"/>
    </source>
</evidence>
<organism evidence="14 15">
    <name type="scientific">Cladophialophora bantiana (strain ATCC 10958 / CBS 173.52 / CDC B-1940 / NIH 8579)</name>
    <name type="common">Xylohypha bantiana</name>
    <dbReference type="NCBI Taxonomy" id="1442370"/>
    <lineage>
        <taxon>Eukaryota</taxon>
        <taxon>Fungi</taxon>
        <taxon>Dikarya</taxon>
        <taxon>Ascomycota</taxon>
        <taxon>Pezizomycotina</taxon>
        <taxon>Eurotiomycetes</taxon>
        <taxon>Chaetothyriomycetidae</taxon>
        <taxon>Chaetothyriales</taxon>
        <taxon>Herpotrichiellaceae</taxon>
        <taxon>Cladophialophora</taxon>
    </lineage>
</organism>
<feature type="transmembrane region" description="Helical" evidence="11">
    <location>
        <begin position="80"/>
        <end position="103"/>
    </location>
</feature>
<dbReference type="Pfam" id="PF00664">
    <property type="entry name" value="ABC_membrane"/>
    <property type="match status" value="2"/>
</dbReference>
<feature type="compositionally biased region" description="Low complexity" evidence="10">
    <location>
        <begin position="655"/>
        <end position="667"/>
    </location>
</feature>
<keyword evidence="5" id="KW-0677">Repeat</keyword>
<dbReference type="InterPro" id="IPR003439">
    <property type="entry name" value="ABC_transporter-like_ATP-bd"/>
</dbReference>
<dbReference type="GO" id="GO:0005524">
    <property type="term" value="F:ATP binding"/>
    <property type="evidence" value="ECO:0007669"/>
    <property type="project" value="UniProtKB-KW"/>
</dbReference>
<protein>
    <recommendedName>
        <fullName evidence="16">ABC multidrug transporter SitT</fullName>
    </recommendedName>
</protein>
<keyword evidence="9 11" id="KW-0472">Membrane</keyword>
<dbReference type="CDD" id="cd18578">
    <property type="entry name" value="ABC_6TM_Pgp_ABCB1_D2_like"/>
    <property type="match status" value="1"/>
</dbReference>
<dbReference type="VEuPathDB" id="FungiDB:Z519_11085"/>
<feature type="transmembrane region" description="Helical" evidence="11">
    <location>
        <begin position="27"/>
        <end position="48"/>
    </location>
</feature>
<dbReference type="Pfam" id="PF00005">
    <property type="entry name" value="ABC_tran"/>
    <property type="match status" value="2"/>
</dbReference>
<dbReference type="FunFam" id="1.20.1560.10:FF:000057">
    <property type="entry name" value="ABC multidrug transporter SitT"/>
    <property type="match status" value="2"/>
</dbReference>
<feature type="transmembrane region" description="Helical" evidence="11">
    <location>
        <begin position="873"/>
        <end position="896"/>
    </location>
</feature>
<feature type="transmembrane region" description="Helical" evidence="11">
    <location>
        <begin position="992"/>
        <end position="1014"/>
    </location>
</feature>
<accession>A0A0D2EEN1</accession>
<keyword evidence="8 11" id="KW-1133">Transmembrane helix</keyword>
<evidence type="ECO:0000256" key="8">
    <source>
        <dbReference type="ARBA" id="ARBA00022989"/>
    </source>
</evidence>
<dbReference type="RefSeq" id="XP_016615185.1">
    <property type="nucleotide sequence ID" value="XM_016768798.1"/>
</dbReference>
<feature type="region of interest" description="Disordered" evidence="10">
    <location>
        <begin position="647"/>
        <end position="677"/>
    </location>
</feature>
<feature type="domain" description="ABC transmembrane type-1" evidence="13">
    <location>
        <begin position="732"/>
        <end position="1020"/>
    </location>
</feature>
<feature type="transmembrane region" description="Helical" evidence="11">
    <location>
        <begin position="954"/>
        <end position="980"/>
    </location>
</feature>
<dbReference type="Gene3D" id="1.20.1560.10">
    <property type="entry name" value="ABC transporter type 1, transmembrane domain"/>
    <property type="match status" value="1"/>
</dbReference>
<evidence type="ECO:0000313" key="14">
    <source>
        <dbReference type="EMBL" id="KIW88516.1"/>
    </source>
</evidence>
<evidence type="ECO:0000313" key="15">
    <source>
        <dbReference type="Proteomes" id="UP000053789"/>
    </source>
</evidence>
<evidence type="ECO:0000256" key="6">
    <source>
        <dbReference type="ARBA" id="ARBA00022741"/>
    </source>
</evidence>
<feature type="transmembrane region" description="Helical" evidence="11">
    <location>
        <begin position="772"/>
        <end position="789"/>
    </location>
</feature>
<dbReference type="FunFam" id="3.40.50.300:FF:000913">
    <property type="entry name" value="ABC multidrug transporter SitT"/>
    <property type="match status" value="1"/>
</dbReference>
<dbReference type="GO" id="GO:0015421">
    <property type="term" value="F:ABC-type oligopeptide transporter activity"/>
    <property type="evidence" value="ECO:0007669"/>
    <property type="project" value="TreeGrafter"/>
</dbReference>